<dbReference type="EMBL" id="JAMXLR010000089">
    <property type="protein sequence ID" value="MCO6047151.1"/>
    <property type="molecule type" value="Genomic_DNA"/>
</dbReference>
<dbReference type="Gene3D" id="2.60.120.260">
    <property type="entry name" value="Galactose-binding domain-like"/>
    <property type="match status" value="1"/>
</dbReference>
<sequence length="648" mass="68097">MHLRSRLWRGSRYPSAGWWLMVFGVAAPSLAEPVVDQQYDISQSYGGSIVAASSGIRYELAQSFTVGLQGQLSAVGLELGRDAGTLGDIDVEIRDFNGSEPGSTVLAQQTIPIDSLPITGPGGSVPFTSVDLSTAGLLVNPGEQYAIVVSRDGTFSSPHAIWNYGPPVYSSGSSYDRFETQAWTAFGSVDYGFQTLIEQNPVDTQQLTLTPTFDVQADSDGLGGFTLSEGDNTLEAYQGASREARPVLEFPIDAIPDNATITSATLSVFVNVFTTSGGQNPAIDFGGYQGNGTPELADIAAGTAALGSTGTITQSGVHEVSLSTGLLQSLLAQTDHLGVVGTAGAFALQAGFGSSEYAALLNNSEWGPRLTVSFTTPDEPPPTPGDYNGNRVPDLADYTVWRNTLGSTTDLRADGNHNNVIDAGDYQAWRDAMTSLYPAGLKNGDFETGDLEHWESFVTENGVVSSGYPRAELIDVTGDGNESYAMRIRGSQDNVDFSSPPAGGGIRQEFLLVTPGDYSLSMDIASTNEQEFGNTAPGLYELLFDGVIVDSLDLNGTTIGGFEIIRDSLAAALLGVEAGLHTVEIRFLRTGNNTRPVYGHVDNLQLALLTAGQQTAAIPEPSSLAALATLVLASVALRGATKSVGPGV</sequence>
<evidence type="ECO:0000313" key="2">
    <source>
        <dbReference type="Proteomes" id="UP001155241"/>
    </source>
</evidence>
<gene>
    <name evidence="1" type="ORF">NG895_24905</name>
</gene>
<dbReference type="Proteomes" id="UP001155241">
    <property type="component" value="Unassembled WGS sequence"/>
</dbReference>
<name>A0A9X2FIG8_9BACT</name>
<reference evidence="1" key="1">
    <citation type="submission" date="2022-06" db="EMBL/GenBank/DDBJ databases">
        <title>Aeoliella straminimaris, a novel planctomycete from sediments.</title>
        <authorList>
            <person name="Vitorino I.R."/>
            <person name="Lage O.M."/>
        </authorList>
    </citation>
    <scope>NUCLEOTIDE SEQUENCE</scope>
    <source>
        <strain evidence="1">ICT_H6.2</strain>
    </source>
</reference>
<keyword evidence="2" id="KW-1185">Reference proteome</keyword>
<evidence type="ECO:0008006" key="3">
    <source>
        <dbReference type="Google" id="ProtNLM"/>
    </source>
</evidence>
<accession>A0A9X2FIG8</accession>
<protein>
    <recommendedName>
        <fullName evidence="3">PEP-CTERM protein-sorting domain-containing protein</fullName>
    </recommendedName>
</protein>
<evidence type="ECO:0000313" key="1">
    <source>
        <dbReference type="EMBL" id="MCO6047151.1"/>
    </source>
</evidence>
<organism evidence="1 2">
    <name type="scientific">Aeoliella straminimaris</name>
    <dbReference type="NCBI Taxonomy" id="2954799"/>
    <lineage>
        <taxon>Bacteria</taxon>
        <taxon>Pseudomonadati</taxon>
        <taxon>Planctomycetota</taxon>
        <taxon>Planctomycetia</taxon>
        <taxon>Pirellulales</taxon>
        <taxon>Lacipirellulaceae</taxon>
        <taxon>Aeoliella</taxon>
    </lineage>
</organism>
<dbReference type="AlphaFoldDB" id="A0A9X2FIG8"/>
<comment type="caution">
    <text evidence="1">The sequence shown here is derived from an EMBL/GenBank/DDBJ whole genome shotgun (WGS) entry which is preliminary data.</text>
</comment>
<proteinExistence type="predicted"/>
<dbReference type="RefSeq" id="WP_252855263.1">
    <property type="nucleotide sequence ID" value="NZ_JAMXLR010000089.1"/>
</dbReference>